<reference evidence="2 3" key="1">
    <citation type="submission" date="2024-04" db="EMBL/GenBank/DDBJ databases">
        <title>Tritrichomonas musculus Genome.</title>
        <authorList>
            <person name="Alves-Ferreira E."/>
            <person name="Grigg M."/>
            <person name="Lorenzi H."/>
            <person name="Galac M."/>
        </authorList>
    </citation>
    <scope>NUCLEOTIDE SEQUENCE [LARGE SCALE GENOMIC DNA]</scope>
    <source>
        <strain evidence="2 3">EAF2021</strain>
    </source>
</reference>
<dbReference type="EMBL" id="JAPFFF010000009">
    <property type="protein sequence ID" value="KAK8883336.1"/>
    <property type="molecule type" value="Genomic_DNA"/>
</dbReference>
<dbReference type="InterPro" id="IPR001012">
    <property type="entry name" value="UBX_dom"/>
</dbReference>
<dbReference type="PANTHER" id="PTHR23322:SF106">
    <property type="entry name" value="UBX DOMAIN-CONTAINING PROTEIN"/>
    <property type="match status" value="1"/>
</dbReference>
<evidence type="ECO:0000259" key="1">
    <source>
        <dbReference type="PROSITE" id="PS50033"/>
    </source>
</evidence>
<dbReference type="PROSITE" id="PS50033">
    <property type="entry name" value="UBX"/>
    <property type="match status" value="1"/>
</dbReference>
<evidence type="ECO:0000313" key="3">
    <source>
        <dbReference type="Proteomes" id="UP001470230"/>
    </source>
</evidence>
<proteinExistence type="predicted"/>
<evidence type="ECO:0000313" key="2">
    <source>
        <dbReference type="EMBL" id="KAK8883336.1"/>
    </source>
</evidence>
<dbReference type="Gene3D" id="3.10.20.90">
    <property type="entry name" value="Phosphatidylinositol 3-kinase Catalytic Subunit, Chain A, domain 1"/>
    <property type="match status" value="1"/>
</dbReference>
<accession>A0ABR2JX57</accession>
<dbReference type="InterPro" id="IPR029071">
    <property type="entry name" value="Ubiquitin-like_domsf"/>
</dbReference>
<feature type="domain" description="UBX" evidence="1">
    <location>
        <begin position="210"/>
        <end position="286"/>
    </location>
</feature>
<dbReference type="PANTHER" id="PTHR23322">
    <property type="entry name" value="FAS-ASSOCIATED PROTEIN"/>
    <property type="match status" value="1"/>
</dbReference>
<dbReference type="SUPFAM" id="SSF54236">
    <property type="entry name" value="Ubiquitin-like"/>
    <property type="match status" value="1"/>
</dbReference>
<dbReference type="SMART" id="SM00166">
    <property type="entry name" value="UBX"/>
    <property type="match status" value="1"/>
</dbReference>
<dbReference type="Proteomes" id="UP001470230">
    <property type="component" value="Unassembled WGS sequence"/>
</dbReference>
<protein>
    <submittedName>
        <fullName evidence="2">Pre-rRNA processing and 40S ribosomal subunit assembly</fullName>
    </submittedName>
</protein>
<comment type="caution">
    <text evidence="2">The sequence shown here is derived from an EMBL/GenBank/DDBJ whole genome shotgun (WGS) entry which is preliminary data.</text>
</comment>
<dbReference type="InterPro" id="IPR050730">
    <property type="entry name" value="UBX_domain-protein"/>
</dbReference>
<dbReference type="Pfam" id="PF00789">
    <property type="entry name" value="UBX"/>
    <property type="match status" value="1"/>
</dbReference>
<keyword evidence="3" id="KW-1185">Reference proteome</keyword>
<gene>
    <name evidence="2" type="ORF">M9Y10_045986</name>
</gene>
<organism evidence="2 3">
    <name type="scientific">Tritrichomonas musculus</name>
    <dbReference type="NCBI Taxonomy" id="1915356"/>
    <lineage>
        <taxon>Eukaryota</taxon>
        <taxon>Metamonada</taxon>
        <taxon>Parabasalia</taxon>
        <taxon>Tritrichomonadida</taxon>
        <taxon>Tritrichomonadidae</taxon>
        <taxon>Tritrichomonas</taxon>
    </lineage>
</organism>
<name>A0ABR2JX57_9EUKA</name>
<sequence>MNYFSRLKGICGRFIKSFRYDYEPPNTQCNPPQQLLTVIRDCSNQGKLLIINLTLNGEKINIPLDFPEEDYIVYSAPFNSKCTFNYVRNFQIDTLPFVGVFFCRTKEVSDVQFLIKIVNLNDLNNVAAIFRRLSRELYERRDRYVITQESRIIINDQDQQYNEILLEAQKNEEIQRQQEIRETEIEKNKQAKIKHALKRYNSMPAPPPRDDPKTVSVKFMITGKQAKVREFRATDTARLLYDFVSIDYAPETPKILYGFPQRTLSQSDLDRTLSDLKFAKKETVIVQSDDDEEEEEEEVAAE</sequence>